<dbReference type="RefSeq" id="WP_093427029.1">
    <property type="nucleotide sequence ID" value="NZ_FOMJ01000001.1"/>
</dbReference>
<evidence type="ECO:0000313" key="5">
    <source>
        <dbReference type="EMBL" id="SFC99048.1"/>
    </source>
</evidence>
<dbReference type="STRING" id="1123397.SAMN05660831_00355"/>
<evidence type="ECO:0000256" key="1">
    <source>
        <dbReference type="ARBA" id="ARBA00023239"/>
    </source>
</evidence>
<feature type="binding site" evidence="3">
    <location>
        <begin position="4"/>
        <end position="9"/>
    </location>
    <ligand>
        <name>substrate</name>
    </ligand>
</feature>
<evidence type="ECO:0000256" key="4">
    <source>
        <dbReference type="SAM" id="MobiDB-lite"/>
    </source>
</evidence>
<dbReference type="PANTHER" id="PTHR12935:SF0">
    <property type="entry name" value="GAMMA-GLUTAMYLCYCLOTRANSFERASE"/>
    <property type="match status" value="1"/>
</dbReference>
<dbReference type="InterPro" id="IPR013024">
    <property type="entry name" value="GGCT-like"/>
</dbReference>
<feature type="region of interest" description="Disordered" evidence="4">
    <location>
        <begin position="143"/>
        <end position="167"/>
    </location>
</feature>
<dbReference type="Gene3D" id="3.10.490.10">
    <property type="entry name" value="Gamma-glutamyl cyclotransferase-like"/>
    <property type="match status" value="1"/>
</dbReference>
<proteinExistence type="predicted"/>
<dbReference type="Pfam" id="PF13772">
    <property type="entry name" value="AIG2_2"/>
    <property type="match status" value="1"/>
</dbReference>
<dbReference type="SUPFAM" id="SSF110857">
    <property type="entry name" value="Gamma-glutamyl cyclotransferase-like"/>
    <property type="match status" value="1"/>
</dbReference>
<gene>
    <name evidence="5" type="ORF">SAMN05660831_00355</name>
</gene>
<feature type="active site" description="Proton acceptor" evidence="2">
    <location>
        <position position="78"/>
    </location>
</feature>
<dbReference type="CDD" id="cd06661">
    <property type="entry name" value="GGCT_like"/>
    <property type="match status" value="1"/>
</dbReference>
<keyword evidence="1" id="KW-0456">Lyase</keyword>
<dbReference type="GO" id="GO:0003839">
    <property type="term" value="F:gamma-glutamylcyclotransferase activity"/>
    <property type="evidence" value="ECO:0007669"/>
    <property type="project" value="InterPro"/>
</dbReference>
<organism evidence="5 6">
    <name type="scientific">Thiohalospira halophila DSM 15071</name>
    <dbReference type="NCBI Taxonomy" id="1123397"/>
    <lineage>
        <taxon>Bacteria</taxon>
        <taxon>Pseudomonadati</taxon>
        <taxon>Pseudomonadota</taxon>
        <taxon>Gammaproteobacteria</taxon>
        <taxon>Thiohalospirales</taxon>
        <taxon>Thiohalospiraceae</taxon>
        <taxon>Thiohalospira</taxon>
    </lineage>
</organism>
<evidence type="ECO:0000313" key="6">
    <source>
        <dbReference type="Proteomes" id="UP000198611"/>
    </source>
</evidence>
<dbReference type="OrthoDB" id="5401862at2"/>
<evidence type="ECO:0000256" key="2">
    <source>
        <dbReference type="PIRSR" id="PIRSR617939-1"/>
    </source>
</evidence>
<keyword evidence="6" id="KW-1185">Reference proteome</keyword>
<dbReference type="EMBL" id="FOMJ01000001">
    <property type="protein sequence ID" value="SFC99048.1"/>
    <property type="molecule type" value="Genomic_DNA"/>
</dbReference>
<feature type="binding site" evidence="3">
    <location>
        <position position="119"/>
    </location>
    <ligand>
        <name>substrate</name>
    </ligand>
</feature>
<dbReference type="Proteomes" id="UP000198611">
    <property type="component" value="Unassembled WGS sequence"/>
</dbReference>
<sequence>MTPYFAYGSNMLTARLRARVPSTRPVGPARLDDHALAWHMAGPDGSAKCDIVTTPGAMVHGVLFRFDDEELPLLDAAEGLGHGYDRETISVTTPEGEAIAALAYRALVHDPERSPYDWYKGFVVAGAREHGLPDDYVARLEAVPATPDPDPERAAANFALQDDPSPA</sequence>
<reference evidence="5 6" key="1">
    <citation type="submission" date="2016-10" db="EMBL/GenBank/DDBJ databases">
        <authorList>
            <person name="de Groot N.N."/>
        </authorList>
    </citation>
    <scope>NUCLEOTIDE SEQUENCE [LARGE SCALE GENOMIC DNA]</scope>
    <source>
        <strain evidence="5 6">HL3</strain>
    </source>
</reference>
<dbReference type="AlphaFoldDB" id="A0A1I1NU68"/>
<dbReference type="InterPro" id="IPR017939">
    <property type="entry name" value="G-Glutamylcylcotransferase"/>
</dbReference>
<accession>A0A1I1NU68</accession>
<dbReference type="PANTHER" id="PTHR12935">
    <property type="entry name" value="GAMMA-GLUTAMYLCYCLOTRANSFERASE"/>
    <property type="match status" value="1"/>
</dbReference>
<evidence type="ECO:0000256" key="3">
    <source>
        <dbReference type="PIRSR" id="PIRSR617939-2"/>
    </source>
</evidence>
<protein>
    <submittedName>
        <fullName evidence="5">AIG2-like family protein</fullName>
    </submittedName>
</protein>
<name>A0A1I1NU68_9GAMM</name>
<dbReference type="InterPro" id="IPR036568">
    <property type="entry name" value="GGCT-like_sf"/>
</dbReference>